<dbReference type="RefSeq" id="WP_214360791.1">
    <property type="nucleotide sequence ID" value="NZ_JAEKFT010000006.1"/>
</dbReference>
<evidence type="ECO:0000259" key="1">
    <source>
        <dbReference type="PROSITE" id="PS51725"/>
    </source>
</evidence>
<reference evidence="3" key="1">
    <citation type="journal article" date="2022" name="ISME J.">
        <title>Genetic and phylogenetic analysis of dissimilatory iodate-reducing bacteria identifies potential niches across the world's oceans.</title>
        <authorList>
            <person name="Reyes-Umana V."/>
            <person name="Henning Z."/>
            <person name="Lee K."/>
            <person name="Barnum T.P."/>
            <person name="Coates J.D."/>
        </authorList>
    </citation>
    <scope>NUCLEOTIDE SEQUENCE [LARGE SCALE GENOMIC DNA]</scope>
    <source>
        <strain evidence="3">IR12</strain>
    </source>
</reference>
<comment type="caution">
    <text evidence="2">The sequence shown here is derived from an EMBL/GenBank/DDBJ whole genome shotgun (WGS) entry which is preliminary data.</text>
</comment>
<dbReference type="AlphaFoldDB" id="A0A944D6V7"/>
<name>A0A944D6V7_DENI1</name>
<keyword evidence="2" id="KW-0560">Oxidoreductase</keyword>
<keyword evidence="3" id="KW-1185">Reference proteome</keyword>
<evidence type="ECO:0000313" key="3">
    <source>
        <dbReference type="Proteomes" id="UP000694660"/>
    </source>
</evidence>
<sequence length="95" mass="10226">MTTNVIITFTAKPEKLAAFTDILQSVKTELPKVDGCIAVDVFNDTANPCVFTLVETWQSESAHKAHIEGVVSSGGWSHIASHLACDPSSSYFKAL</sequence>
<dbReference type="EMBL" id="JAEKFT010000006">
    <property type="protein sequence ID" value="MBT0961034.1"/>
    <property type="molecule type" value="Genomic_DNA"/>
</dbReference>
<dbReference type="Pfam" id="PF03992">
    <property type="entry name" value="ABM"/>
    <property type="match status" value="1"/>
</dbReference>
<proteinExistence type="predicted"/>
<gene>
    <name evidence="2" type="ORF">I8J34_07575</name>
</gene>
<protein>
    <submittedName>
        <fullName evidence="2">Antibiotic biosynthesis monooxygenase</fullName>
    </submittedName>
</protein>
<dbReference type="SUPFAM" id="SSF54909">
    <property type="entry name" value="Dimeric alpha+beta barrel"/>
    <property type="match status" value="1"/>
</dbReference>
<dbReference type="Proteomes" id="UP000694660">
    <property type="component" value="Unassembled WGS sequence"/>
</dbReference>
<dbReference type="PROSITE" id="PS51725">
    <property type="entry name" value="ABM"/>
    <property type="match status" value="1"/>
</dbReference>
<dbReference type="InterPro" id="IPR011008">
    <property type="entry name" value="Dimeric_a/b-barrel"/>
</dbReference>
<dbReference type="Gene3D" id="3.30.70.100">
    <property type="match status" value="1"/>
</dbReference>
<evidence type="ECO:0000313" key="2">
    <source>
        <dbReference type="EMBL" id="MBT0961034.1"/>
    </source>
</evidence>
<dbReference type="GO" id="GO:0004497">
    <property type="term" value="F:monooxygenase activity"/>
    <property type="evidence" value="ECO:0007669"/>
    <property type="project" value="UniProtKB-KW"/>
</dbReference>
<organism evidence="2 3">
    <name type="scientific">Denitromonas iodatirespirans</name>
    <dbReference type="NCBI Taxonomy" id="2795389"/>
    <lineage>
        <taxon>Bacteria</taxon>
        <taxon>Pseudomonadati</taxon>
        <taxon>Pseudomonadota</taxon>
        <taxon>Betaproteobacteria</taxon>
        <taxon>Rhodocyclales</taxon>
        <taxon>Zoogloeaceae</taxon>
        <taxon>Denitromonas</taxon>
    </lineage>
</organism>
<feature type="domain" description="ABM" evidence="1">
    <location>
        <begin position="3"/>
        <end position="92"/>
    </location>
</feature>
<dbReference type="InterPro" id="IPR007138">
    <property type="entry name" value="ABM_dom"/>
</dbReference>
<keyword evidence="2" id="KW-0503">Monooxygenase</keyword>
<accession>A0A944D6V7</accession>